<protein>
    <submittedName>
        <fullName evidence="1">Uncharacterized protein</fullName>
    </submittedName>
</protein>
<evidence type="ECO:0000313" key="1">
    <source>
        <dbReference type="EMBL" id="CAD8174893.1"/>
    </source>
</evidence>
<gene>
    <name evidence="1" type="ORF">PPENT_87.1.T0620049</name>
</gene>
<organism evidence="1 2">
    <name type="scientific">Paramecium pentaurelia</name>
    <dbReference type="NCBI Taxonomy" id="43138"/>
    <lineage>
        <taxon>Eukaryota</taxon>
        <taxon>Sar</taxon>
        <taxon>Alveolata</taxon>
        <taxon>Ciliophora</taxon>
        <taxon>Intramacronucleata</taxon>
        <taxon>Oligohymenophorea</taxon>
        <taxon>Peniculida</taxon>
        <taxon>Parameciidae</taxon>
        <taxon>Paramecium</taxon>
    </lineage>
</organism>
<dbReference type="EMBL" id="CAJJDO010000062">
    <property type="protein sequence ID" value="CAD8174893.1"/>
    <property type="molecule type" value="Genomic_DNA"/>
</dbReference>
<comment type="caution">
    <text evidence="1">The sequence shown here is derived from an EMBL/GenBank/DDBJ whole genome shotgun (WGS) entry which is preliminary data.</text>
</comment>
<sequence length="73" mass="8286">MGNCKCSSQKVPIQTQKLSQEEWEAKLNEHYQSILNSCDGTLNCSCNIIKQEQNGKLIFQIQGSLIEQLKTIK</sequence>
<accession>A0A8S1VEK5</accession>
<keyword evidence="2" id="KW-1185">Reference proteome</keyword>
<name>A0A8S1VEK5_9CILI</name>
<evidence type="ECO:0000313" key="2">
    <source>
        <dbReference type="Proteomes" id="UP000689195"/>
    </source>
</evidence>
<dbReference type="Proteomes" id="UP000689195">
    <property type="component" value="Unassembled WGS sequence"/>
</dbReference>
<reference evidence="1" key="1">
    <citation type="submission" date="2021-01" db="EMBL/GenBank/DDBJ databases">
        <authorList>
            <consortium name="Genoscope - CEA"/>
            <person name="William W."/>
        </authorList>
    </citation>
    <scope>NUCLEOTIDE SEQUENCE</scope>
</reference>
<proteinExistence type="predicted"/>
<dbReference type="AlphaFoldDB" id="A0A8S1VEK5"/>